<feature type="non-terminal residue" evidence="6">
    <location>
        <position position="165"/>
    </location>
</feature>
<keyword evidence="4" id="KW-0804">Transcription</keyword>
<evidence type="ECO:0000313" key="7">
    <source>
        <dbReference type="Proteomes" id="UP000095023"/>
    </source>
</evidence>
<dbReference type="GO" id="GO:0005654">
    <property type="term" value="C:nucleoplasm"/>
    <property type="evidence" value="ECO:0007669"/>
    <property type="project" value="UniProtKB-ARBA"/>
</dbReference>
<dbReference type="Pfam" id="PF08598">
    <property type="entry name" value="Sds3"/>
    <property type="match status" value="1"/>
</dbReference>
<evidence type="ECO:0000256" key="5">
    <source>
        <dbReference type="ARBA" id="ARBA00023242"/>
    </source>
</evidence>
<dbReference type="InterPro" id="IPR013907">
    <property type="entry name" value="Sds3"/>
</dbReference>
<comment type="subcellular location">
    <subcellularLocation>
        <location evidence="1">Nucleus</location>
    </subcellularLocation>
</comment>
<sequence length="165" mass="19466">NGMEMAYGMAQPSKKDRKKQIITEGLAHLQEAFLVQKDHHYRRILQDLQSKLTGIRLGTDPEFLEMCRDLEESRDYYLVELKLWDQYQRETALKEFQAEKDLINEDHANRIQAVRSKLIARLEGQRKRLREDKDLLDIANDHSLMLSGGTHDHYTRSDSHQPEDF</sequence>
<evidence type="ECO:0000256" key="4">
    <source>
        <dbReference type="ARBA" id="ARBA00023163"/>
    </source>
</evidence>
<dbReference type="AlphaFoldDB" id="A0A1E4TEQ7"/>
<keyword evidence="7" id="KW-1185">Reference proteome</keyword>
<dbReference type="SMART" id="SM01401">
    <property type="entry name" value="Sds3"/>
    <property type="match status" value="1"/>
</dbReference>
<name>A0A1E4TEQ7_9ASCO</name>
<feature type="non-terminal residue" evidence="6">
    <location>
        <position position="1"/>
    </location>
</feature>
<evidence type="ECO:0000256" key="2">
    <source>
        <dbReference type="ARBA" id="ARBA00022491"/>
    </source>
</evidence>
<keyword evidence="2" id="KW-0678">Repressor</keyword>
<keyword evidence="3" id="KW-0805">Transcription regulation</keyword>
<reference evidence="7" key="1">
    <citation type="submission" date="2016-02" db="EMBL/GenBank/DDBJ databases">
        <title>Comparative genomics of biotechnologically important yeasts.</title>
        <authorList>
            <consortium name="DOE Joint Genome Institute"/>
            <person name="Riley R."/>
            <person name="Haridas S."/>
            <person name="Wolfe K.H."/>
            <person name="Lopes M.R."/>
            <person name="Hittinger C.T."/>
            <person name="Goker M."/>
            <person name="Salamov A."/>
            <person name="Wisecaver J."/>
            <person name="Long T.M."/>
            <person name="Aerts A.L."/>
            <person name="Barry K."/>
            <person name="Choi C."/>
            <person name="Clum A."/>
            <person name="Coughlan A.Y."/>
            <person name="Deshpande S."/>
            <person name="Douglass A.P."/>
            <person name="Hanson S.J."/>
            <person name="Klenk H.-P."/>
            <person name="Labutti K."/>
            <person name="Lapidus A."/>
            <person name="Lindquist E."/>
            <person name="Lipzen A."/>
            <person name="Meier-Kolthoff J.P."/>
            <person name="Ohm R.A."/>
            <person name="Otillar R.P."/>
            <person name="Pangilinan J."/>
            <person name="Peng Y."/>
            <person name="Rokas A."/>
            <person name="Rosa C.A."/>
            <person name="Scheuner C."/>
            <person name="Sibirny A.A."/>
            <person name="Slot J.C."/>
            <person name="Stielow J.B."/>
            <person name="Sun H."/>
            <person name="Kurtzman C.P."/>
            <person name="Blackwell M."/>
            <person name="Jeffries T.W."/>
            <person name="Grigoriev I.V."/>
        </authorList>
    </citation>
    <scope>NUCLEOTIDE SEQUENCE [LARGE SCALE GENOMIC DNA]</scope>
    <source>
        <strain evidence="7">NRRL Y-17796</strain>
    </source>
</reference>
<accession>A0A1E4TEQ7</accession>
<dbReference type="PANTHER" id="PTHR21964">
    <property type="entry name" value="BREAST CANCER METASTASIS-SUPPRESSOR 1"/>
    <property type="match status" value="1"/>
</dbReference>
<dbReference type="GO" id="GO:0010468">
    <property type="term" value="P:regulation of gene expression"/>
    <property type="evidence" value="ECO:0007669"/>
    <property type="project" value="UniProtKB-ARBA"/>
</dbReference>
<evidence type="ECO:0000256" key="3">
    <source>
        <dbReference type="ARBA" id="ARBA00023015"/>
    </source>
</evidence>
<proteinExistence type="predicted"/>
<evidence type="ECO:0000313" key="6">
    <source>
        <dbReference type="EMBL" id="ODV90236.1"/>
    </source>
</evidence>
<dbReference type="Proteomes" id="UP000095023">
    <property type="component" value="Unassembled WGS sequence"/>
</dbReference>
<gene>
    <name evidence="6" type="ORF">CANCADRAFT_16351</name>
</gene>
<organism evidence="6 7">
    <name type="scientific">Tortispora caseinolytica NRRL Y-17796</name>
    <dbReference type="NCBI Taxonomy" id="767744"/>
    <lineage>
        <taxon>Eukaryota</taxon>
        <taxon>Fungi</taxon>
        <taxon>Dikarya</taxon>
        <taxon>Ascomycota</taxon>
        <taxon>Saccharomycotina</taxon>
        <taxon>Trigonopsidomycetes</taxon>
        <taxon>Trigonopsidales</taxon>
        <taxon>Trigonopsidaceae</taxon>
        <taxon>Tortispora</taxon>
    </lineage>
</organism>
<keyword evidence="5" id="KW-0539">Nucleus</keyword>
<protein>
    <submittedName>
        <fullName evidence="6">Uncharacterized protein</fullName>
    </submittedName>
</protein>
<dbReference type="EMBL" id="KV453842">
    <property type="protein sequence ID" value="ODV90236.1"/>
    <property type="molecule type" value="Genomic_DNA"/>
</dbReference>
<dbReference type="OrthoDB" id="70376at2759"/>
<evidence type="ECO:0000256" key="1">
    <source>
        <dbReference type="ARBA" id="ARBA00004123"/>
    </source>
</evidence>